<dbReference type="OrthoDB" id="5464at2759"/>
<dbReference type="PANTHER" id="PTHR13914:SF0">
    <property type="entry name" value="PROLINE DEHYDROGENASE 1, MITOCHONDRIAL"/>
    <property type="match status" value="1"/>
</dbReference>
<comment type="similarity">
    <text evidence="1 5">Belongs to the proline oxidase family.</text>
</comment>
<evidence type="ECO:0000259" key="6">
    <source>
        <dbReference type="Pfam" id="PF01619"/>
    </source>
</evidence>
<keyword evidence="7" id="KW-1185">Reference proteome</keyword>
<dbReference type="PANTHER" id="PTHR13914">
    <property type="entry name" value="PROLINE OXIDASE"/>
    <property type="match status" value="1"/>
</dbReference>
<dbReference type="Pfam" id="PF01619">
    <property type="entry name" value="Pro_dh"/>
    <property type="match status" value="1"/>
</dbReference>
<dbReference type="PaxDb" id="3827-XP_004507257.1"/>
<evidence type="ECO:0000256" key="1">
    <source>
        <dbReference type="ARBA" id="ARBA00005869"/>
    </source>
</evidence>
<keyword evidence="5" id="KW-0274">FAD</keyword>
<dbReference type="EC" id="1.5.5.2" evidence="2 5"/>
<accession>A0A1S2YN31</accession>
<dbReference type="Gene3D" id="3.20.20.220">
    <property type="match status" value="1"/>
</dbReference>
<dbReference type="GO" id="GO:0004657">
    <property type="term" value="F:proline dehydrogenase activity"/>
    <property type="evidence" value="ECO:0007669"/>
    <property type="project" value="UniProtKB-EC"/>
</dbReference>
<name>A0A1S2YN31_CICAR</name>
<sequence>MANRVVPPKRILNNFHYNTTTKPLNSPHPSVVVPPSILEKQLSPATTTPHSIDLKSSEKLFSSVSNSTLLHSSAVLHATAMGPMVDLGVWTMKSKLFQTGVLKDAMMAVTRKTFYKHFCAGEDAVAACRRIRSINEAGLRGILGYGVEEAHDNDCCDRNLNNFLHTVDVSISLPPSSVSFVIVKITAICPMALLERISDLLRWQEKEPSLKLAWKQDCLPIFSESSPLYHTQKRPEPLTSEEENDLELANERLQKLCEKCVESNMPLLVDAEHTSVQPAIDYFTYSSAIIHNKDDNPIVFGTIQTYLKDAKERLLLATKAADNIGIPMGFKLVRGAYMSTENTLAHSFGYPSPIHATIQDTHNCFNDCSSFLLQKIANGPGSLVLATHNIQSGKLAAAKAYEIGIRKVNHKLEFAQLCGMADALSFGLSNAGFRVSKYMPFGPVEMVMPYLLRRAEENRGLLAASGFDRQLIRKELGRRLKAAIF</sequence>
<proteinExistence type="inferred from homology"/>
<dbReference type="RefSeq" id="XP_004507257.1">
    <property type="nucleotide sequence ID" value="XM_004507200.3"/>
</dbReference>
<comment type="cofactor">
    <cofactor evidence="5">
        <name>FAD</name>
        <dbReference type="ChEBI" id="CHEBI:57692"/>
    </cofactor>
</comment>
<evidence type="ECO:0000313" key="8">
    <source>
        <dbReference type="RefSeq" id="XP_004507257.1"/>
    </source>
</evidence>
<protein>
    <recommendedName>
        <fullName evidence="2 5">Proline dehydrogenase</fullName>
        <ecNumber evidence="2 5">1.5.5.2</ecNumber>
    </recommendedName>
</protein>
<comment type="catalytic activity">
    <reaction evidence="5">
        <text>L-proline + a quinone = (S)-1-pyrroline-5-carboxylate + a quinol + H(+)</text>
        <dbReference type="Rhea" id="RHEA:23784"/>
        <dbReference type="ChEBI" id="CHEBI:15378"/>
        <dbReference type="ChEBI" id="CHEBI:17388"/>
        <dbReference type="ChEBI" id="CHEBI:24646"/>
        <dbReference type="ChEBI" id="CHEBI:60039"/>
        <dbReference type="ChEBI" id="CHEBI:132124"/>
        <dbReference type="EC" id="1.5.5.2"/>
    </reaction>
</comment>
<gene>
    <name evidence="8" type="primary">LOC101498535</name>
</gene>
<dbReference type="SUPFAM" id="SSF51730">
    <property type="entry name" value="FAD-linked oxidoreductase"/>
    <property type="match status" value="1"/>
</dbReference>
<dbReference type="GO" id="GO:0005739">
    <property type="term" value="C:mitochondrion"/>
    <property type="evidence" value="ECO:0007669"/>
    <property type="project" value="TreeGrafter"/>
</dbReference>
<keyword evidence="4 5" id="KW-0642">Proline metabolism</keyword>
<dbReference type="eggNOG" id="KOG0186">
    <property type="taxonomic scope" value="Eukaryota"/>
</dbReference>
<dbReference type="GO" id="GO:0071949">
    <property type="term" value="F:FAD binding"/>
    <property type="evidence" value="ECO:0007669"/>
    <property type="project" value="TreeGrafter"/>
</dbReference>
<dbReference type="STRING" id="3827.A0A1S2YN31"/>
<keyword evidence="5" id="KW-0285">Flavoprotein</keyword>
<dbReference type="InterPro" id="IPR015659">
    <property type="entry name" value="Proline_oxidase"/>
</dbReference>
<evidence type="ECO:0000256" key="4">
    <source>
        <dbReference type="ARBA" id="ARBA00023062"/>
    </source>
</evidence>
<evidence type="ECO:0000256" key="2">
    <source>
        <dbReference type="ARBA" id="ARBA00012695"/>
    </source>
</evidence>
<organism evidence="7 8">
    <name type="scientific">Cicer arietinum</name>
    <name type="common">Chickpea</name>
    <name type="synonym">Garbanzo</name>
    <dbReference type="NCBI Taxonomy" id="3827"/>
    <lineage>
        <taxon>Eukaryota</taxon>
        <taxon>Viridiplantae</taxon>
        <taxon>Streptophyta</taxon>
        <taxon>Embryophyta</taxon>
        <taxon>Tracheophyta</taxon>
        <taxon>Spermatophyta</taxon>
        <taxon>Magnoliopsida</taxon>
        <taxon>eudicotyledons</taxon>
        <taxon>Gunneridae</taxon>
        <taxon>Pentapetalae</taxon>
        <taxon>rosids</taxon>
        <taxon>fabids</taxon>
        <taxon>Fabales</taxon>
        <taxon>Fabaceae</taxon>
        <taxon>Papilionoideae</taxon>
        <taxon>50 kb inversion clade</taxon>
        <taxon>NPAAA clade</taxon>
        <taxon>Hologalegina</taxon>
        <taxon>IRL clade</taxon>
        <taxon>Cicereae</taxon>
        <taxon>Cicer</taxon>
    </lineage>
</organism>
<reference evidence="8" key="2">
    <citation type="submission" date="2025-08" db="UniProtKB">
        <authorList>
            <consortium name="RefSeq"/>
        </authorList>
    </citation>
    <scope>IDENTIFICATION</scope>
    <source>
        <tissue evidence="8">Etiolated seedlings</tissue>
    </source>
</reference>
<dbReference type="Proteomes" id="UP000087171">
    <property type="component" value="Chromosome Ca6"/>
</dbReference>
<feature type="domain" description="Proline dehydrogenase" evidence="6">
    <location>
        <begin position="129"/>
        <end position="460"/>
    </location>
</feature>
<dbReference type="AlphaFoldDB" id="A0A1S2YN31"/>
<reference evidence="7" key="1">
    <citation type="journal article" date="2013" name="Nat. Biotechnol.">
        <title>Draft genome sequence of chickpea (Cicer arietinum) provides a resource for trait improvement.</title>
        <authorList>
            <person name="Varshney R.K."/>
            <person name="Song C."/>
            <person name="Saxena R.K."/>
            <person name="Azam S."/>
            <person name="Yu S."/>
            <person name="Sharpe A.G."/>
            <person name="Cannon S."/>
            <person name="Baek J."/>
            <person name="Rosen B.D."/>
            <person name="Tar'an B."/>
            <person name="Millan T."/>
            <person name="Zhang X."/>
            <person name="Ramsay L.D."/>
            <person name="Iwata A."/>
            <person name="Wang Y."/>
            <person name="Nelson W."/>
            <person name="Farmer A.D."/>
            <person name="Gaur P.M."/>
            <person name="Soderlund C."/>
            <person name="Penmetsa R.V."/>
            <person name="Xu C."/>
            <person name="Bharti A.K."/>
            <person name="He W."/>
            <person name="Winter P."/>
            <person name="Zhao S."/>
            <person name="Hane J.K."/>
            <person name="Carrasquilla-Garcia N."/>
            <person name="Condie J.A."/>
            <person name="Upadhyaya H.D."/>
            <person name="Luo M.C."/>
            <person name="Thudi M."/>
            <person name="Gowda C.L."/>
            <person name="Singh N.P."/>
            <person name="Lichtenzveig J."/>
            <person name="Gali K.K."/>
            <person name="Rubio J."/>
            <person name="Nadarajan N."/>
            <person name="Dolezel J."/>
            <person name="Bansal K.C."/>
            <person name="Xu X."/>
            <person name="Edwards D."/>
            <person name="Zhang G."/>
            <person name="Kahl G."/>
            <person name="Gil J."/>
            <person name="Singh K.B."/>
            <person name="Datta S.K."/>
            <person name="Jackson S.A."/>
            <person name="Wang J."/>
            <person name="Cook D.R."/>
        </authorList>
    </citation>
    <scope>NUCLEOTIDE SEQUENCE [LARGE SCALE GENOMIC DNA]</scope>
    <source>
        <strain evidence="7">cv. CDC Frontier</strain>
    </source>
</reference>
<keyword evidence="3 5" id="KW-0560">Oxidoreductase</keyword>
<evidence type="ECO:0000256" key="5">
    <source>
        <dbReference type="RuleBase" id="RU364054"/>
    </source>
</evidence>
<dbReference type="InterPro" id="IPR002872">
    <property type="entry name" value="Proline_DH_dom"/>
</dbReference>
<dbReference type="InterPro" id="IPR029041">
    <property type="entry name" value="FAD-linked_oxidoreductase-like"/>
</dbReference>
<comment type="function">
    <text evidence="5">Converts proline to delta-1-pyrroline-5-carboxylate.</text>
</comment>
<dbReference type="GO" id="GO:0010133">
    <property type="term" value="P:L-proline catabolic process to L-glutamate"/>
    <property type="evidence" value="ECO:0007669"/>
    <property type="project" value="TreeGrafter"/>
</dbReference>
<dbReference type="GeneID" id="101498535"/>
<evidence type="ECO:0000313" key="7">
    <source>
        <dbReference type="Proteomes" id="UP000087171"/>
    </source>
</evidence>
<dbReference type="KEGG" id="cam:101498535"/>
<evidence type="ECO:0000256" key="3">
    <source>
        <dbReference type="ARBA" id="ARBA00023002"/>
    </source>
</evidence>